<proteinExistence type="predicted"/>
<name>X0YWA4_9ZZZZ</name>
<accession>X0YWA4</accession>
<protein>
    <submittedName>
        <fullName evidence="1">Uncharacterized protein</fullName>
    </submittedName>
</protein>
<evidence type="ECO:0000313" key="1">
    <source>
        <dbReference type="EMBL" id="GAG50887.1"/>
    </source>
</evidence>
<sequence>MGQSGICNVASIKTQVLEGGYSSEMSQPRIRNASALTQPQVLEGG</sequence>
<gene>
    <name evidence="1" type="ORF">S01H1_79184</name>
</gene>
<comment type="caution">
    <text evidence="1">The sequence shown here is derived from an EMBL/GenBank/DDBJ whole genome shotgun (WGS) entry which is preliminary data.</text>
</comment>
<organism evidence="1">
    <name type="scientific">marine sediment metagenome</name>
    <dbReference type="NCBI Taxonomy" id="412755"/>
    <lineage>
        <taxon>unclassified sequences</taxon>
        <taxon>metagenomes</taxon>
        <taxon>ecological metagenomes</taxon>
    </lineage>
</organism>
<dbReference type="EMBL" id="BARS01053351">
    <property type="protein sequence ID" value="GAG50887.1"/>
    <property type="molecule type" value="Genomic_DNA"/>
</dbReference>
<dbReference type="AlphaFoldDB" id="X0YWA4"/>
<reference evidence="1" key="1">
    <citation type="journal article" date="2014" name="Front. Microbiol.">
        <title>High frequency of phylogenetically diverse reductive dehalogenase-homologous genes in deep subseafloor sedimentary metagenomes.</title>
        <authorList>
            <person name="Kawai M."/>
            <person name="Futagami T."/>
            <person name="Toyoda A."/>
            <person name="Takaki Y."/>
            <person name="Nishi S."/>
            <person name="Hori S."/>
            <person name="Arai W."/>
            <person name="Tsubouchi T."/>
            <person name="Morono Y."/>
            <person name="Uchiyama I."/>
            <person name="Ito T."/>
            <person name="Fujiyama A."/>
            <person name="Inagaki F."/>
            <person name="Takami H."/>
        </authorList>
    </citation>
    <scope>NUCLEOTIDE SEQUENCE</scope>
    <source>
        <strain evidence="1">Expedition CK06-06</strain>
    </source>
</reference>